<feature type="region of interest" description="Disordered" evidence="1">
    <location>
        <begin position="146"/>
        <end position="168"/>
    </location>
</feature>
<feature type="compositionally biased region" description="Basic and acidic residues" evidence="1">
    <location>
        <begin position="296"/>
        <end position="307"/>
    </location>
</feature>
<evidence type="ECO:0000313" key="2">
    <source>
        <dbReference type="EMBL" id="MBM3092856.1"/>
    </source>
</evidence>
<evidence type="ECO:0000256" key="1">
    <source>
        <dbReference type="SAM" id="MobiDB-lite"/>
    </source>
</evidence>
<dbReference type="AlphaFoldDB" id="A0AAW4FMY2"/>
<evidence type="ECO:0008006" key="4">
    <source>
        <dbReference type="Google" id="ProtNLM"/>
    </source>
</evidence>
<organism evidence="2 3">
    <name type="scientific">Ensifer canadensis</name>
    <dbReference type="NCBI Taxonomy" id="555315"/>
    <lineage>
        <taxon>Bacteria</taxon>
        <taxon>Pseudomonadati</taxon>
        <taxon>Pseudomonadota</taxon>
        <taxon>Alphaproteobacteria</taxon>
        <taxon>Hyphomicrobiales</taxon>
        <taxon>Rhizobiaceae</taxon>
        <taxon>Sinorhizobium/Ensifer group</taxon>
        <taxon>Ensifer</taxon>
    </lineage>
</organism>
<comment type="caution">
    <text evidence="2">The sequence shown here is derived from an EMBL/GenBank/DDBJ whole genome shotgun (WGS) entry which is preliminary data.</text>
</comment>
<dbReference type="EMBL" id="WXFA01000011">
    <property type="protein sequence ID" value="MBM3092856.1"/>
    <property type="molecule type" value="Genomic_DNA"/>
</dbReference>
<dbReference type="RefSeq" id="WP_057221683.1">
    <property type="nucleotide sequence ID" value="NZ_CP083373.1"/>
</dbReference>
<reference evidence="2 3" key="1">
    <citation type="submission" date="2020-01" db="EMBL/GenBank/DDBJ databases">
        <title>Draft genome assembly of Ensifer adhaerens T173.</title>
        <authorList>
            <person name="Craig J.E."/>
            <person name="Stinchcombe J.R."/>
        </authorList>
    </citation>
    <scope>NUCLEOTIDE SEQUENCE [LARGE SCALE GENOMIC DNA]</scope>
    <source>
        <strain evidence="2 3">T173</strain>
    </source>
</reference>
<accession>A0AAW4FMY2</accession>
<evidence type="ECO:0000313" key="3">
    <source>
        <dbReference type="Proteomes" id="UP000744980"/>
    </source>
</evidence>
<feature type="compositionally biased region" description="Basic and acidic residues" evidence="1">
    <location>
        <begin position="149"/>
        <end position="168"/>
    </location>
</feature>
<proteinExistence type="predicted"/>
<keyword evidence="3" id="KW-1185">Reference proteome</keyword>
<dbReference type="Proteomes" id="UP000744980">
    <property type="component" value="Unassembled WGS sequence"/>
</dbReference>
<feature type="region of interest" description="Disordered" evidence="1">
    <location>
        <begin position="280"/>
        <end position="307"/>
    </location>
</feature>
<sequence length="307" mass="36035">MPKPKERSDSEPRLGATAKFAYDRMTVERFRNAFPRARWNEEQRSWFVPGKTAGKRIAQWLARESENLDLYADAKGRDAYAFDPISSQYLQIEDDIQIRTPYSRDVVEQLRLIPWARWDDEMHAWRVPFRSYEALRRSWPDIDAAARASEPEERKRRKEAEKHTAKSERAKLRYAERRRRRYPVPAGALPPIGQAVTTCSYRVVIIAEVAGEYAEPDDIKRFYPHAAGDPRDFVWVRWRPASLAELVATWPAREKPNAFEKARGWWRPVLDELREARSEARRLERKKQRRTAPPSERARGAAHEGTH</sequence>
<gene>
    <name evidence="2" type="ORF">GFB56_18905</name>
</gene>
<name>A0AAW4FMY2_9HYPH</name>
<protein>
    <recommendedName>
        <fullName evidence="4">HARP domain-containing protein</fullName>
    </recommendedName>
</protein>